<keyword evidence="5" id="KW-0482">Metalloprotease</keyword>
<evidence type="ECO:0000256" key="7">
    <source>
        <dbReference type="SAM" id="MobiDB-lite"/>
    </source>
</evidence>
<feature type="compositionally biased region" description="Polar residues" evidence="7">
    <location>
        <begin position="600"/>
        <end position="612"/>
    </location>
</feature>
<evidence type="ECO:0000259" key="8">
    <source>
        <dbReference type="PROSITE" id="PS50249"/>
    </source>
</evidence>
<comment type="similarity">
    <text evidence="6">Belongs to the peptidase M67 family.</text>
</comment>
<feature type="region of interest" description="Disordered" evidence="7">
    <location>
        <begin position="654"/>
        <end position="679"/>
    </location>
</feature>
<gene>
    <name evidence="9" type="ORF">Bhyg_01685</name>
</gene>
<feature type="region of interest" description="Disordered" evidence="7">
    <location>
        <begin position="1013"/>
        <end position="1048"/>
    </location>
</feature>
<keyword evidence="10" id="KW-1185">Reference proteome</keyword>
<feature type="compositionally biased region" description="Basic and acidic residues" evidence="7">
    <location>
        <begin position="1"/>
        <end position="19"/>
    </location>
</feature>
<evidence type="ECO:0000313" key="9">
    <source>
        <dbReference type="EMBL" id="KAJ6646474.1"/>
    </source>
</evidence>
<protein>
    <submittedName>
        <fullName evidence="9">MPN domain-containing protein</fullName>
    </submittedName>
</protein>
<dbReference type="SUPFAM" id="SSF102712">
    <property type="entry name" value="JAB1/MPN domain"/>
    <property type="match status" value="1"/>
</dbReference>
<evidence type="ECO:0000256" key="2">
    <source>
        <dbReference type="ARBA" id="ARBA00022723"/>
    </source>
</evidence>
<feature type="domain" description="MPN" evidence="8">
    <location>
        <begin position="206"/>
        <end position="342"/>
    </location>
</feature>
<dbReference type="GO" id="GO:0006508">
    <property type="term" value="P:proteolysis"/>
    <property type="evidence" value="ECO:0007669"/>
    <property type="project" value="UniProtKB-KW"/>
</dbReference>
<organism evidence="9 10">
    <name type="scientific">Pseudolycoriella hygida</name>
    <dbReference type="NCBI Taxonomy" id="35572"/>
    <lineage>
        <taxon>Eukaryota</taxon>
        <taxon>Metazoa</taxon>
        <taxon>Ecdysozoa</taxon>
        <taxon>Arthropoda</taxon>
        <taxon>Hexapoda</taxon>
        <taxon>Insecta</taxon>
        <taxon>Pterygota</taxon>
        <taxon>Neoptera</taxon>
        <taxon>Endopterygota</taxon>
        <taxon>Diptera</taxon>
        <taxon>Nematocera</taxon>
        <taxon>Sciaroidea</taxon>
        <taxon>Sciaridae</taxon>
        <taxon>Pseudolycoriella</taxon>
    </lineage>
</organism>
<dbReference type="Proteomes" id="UP001151699">
    <property type="component" value="Chromosome A"/>
</dbReference>
<sequence length="1152" mass="127299">MSLKPGDELDRDQEAEISKTSDVVDSEEDEDDAKAENFENYQGTGRTVTLQMLLAAKMLEPGKSTMTIEYLGQKFVGDLLADGKIKSQETETIFCSPSAWAMHCKRIINPEKKSGCGWASVKYKGKKLDAYKAQWLRKCQLHKESTPSDEENDVEPEKKEMSPLSVVKRLVLPHNTVSNRNVIHDANTLVESVSFASLNKIQPFLVSISTSSVLLMDFHCHLTKTEVCGYLGGSWDVNSHTLSITHAYPCRNSRHDRENASQAELDIQRAMLKNNLTLVGWYHSHPRCAAQPTLRDCDAQLEYQIKMRGASEATYSPCIGLICSPYSPDNPTQESSIMAFWIVPPPENRIMEYGRPMLMTYSVTQDNELSEQIIEEMKACVAYYKRFKCDMIDFNAKFNEDTSYIEKLKVTLYSKFPRKQNDHEFWNFVREELGMEPESEFTPPRWAPSPQSHEPESKEIVDESGQDLSNKNDNKQTKEDKLLIRSLQEQLSLPSGLNMNPSPISSTLLPNVTNSMSSNNSIQTSSSSPRDSPITIPSNSASPAKFEIPVRASPSPVKSDTSSTRTRNSPAPSPNKYSVDRTDLTRSSPSANIHKYEQSALPSTSTTNTQPSLSDFYSANFSTLAKNLSNYSPSDYAMLFNSKDYGLSSLNQLAASSAMSNTSTSSSNKQQQSHSSSNNMKDFLAQLEKTTELSYLMQSQYNYPGLSGTGKSSNEYHSKTSSKHEKSKSSRSSSAQQHQRQMEEDYKRDANNISEFMRSQEYASFLMEQAEALSKSYQLPEMPKKSKKSQQHQQHVPSAADLTSLLQASPKIHELNSLFQSGKQSSDLTSLLQQQLSAANPSTSSSQKKNQNQQPDYSSLFAHSKMSDLSSLMDRDRHITPSAADLSALFGSALGGKSSVDMLGSLLQSSKASDLSSLLFSQANAAELSNLFSQAVSSSSSKAAANSAAYYTQAAIDKAQQDMAALYQQHGKYASIPDPLSKSTLAANNMFMNPSAVYAKMQQEALNAMIMKPPKVSSSSSTTSSSKSREASASPALDKSHKSRDSPASLNKYNFSAADLAISAVSNIPNAMSSPIIPSTEHPRKLNDFSPMDISLSEASQLESRLKKRMEFSSIADLVSTPSKMQKLEELANMHMQESESDSAALNLSSND</sequence>
<feature type="region of interest" description="Disordered" evidence="7">
    <location>
        <begin position="830"/>
        <end position="855"/>
    </location>
</feature>
<evidence type="ECO:0000256" key="3">
    <source>
        <dbReference type="ARBA" id="ARBA00022801"/>
    </source>
</evidence>
<dbReference type="InterPro" id="IPR000555">
    <property type="entry name" value="JAMM/MPN+_dom"/>
</dbReference>
<evidence type="ECO:0000256" key="1">
    <source>
        <dbReference type="ARBA" id="ARBA00022670"/>
    </source>
</evidence>
<evidence type="ECO:0000256" key="5">
    <source>
        <dbReference type="ARBA" id="ARBA00023049"/>
    </source>
</evidence>
<feature type="region of interest" description="Disordered" evidence="7">
    <location>
        <begin position="706"/>
        <end position="751"/>
    </location>
</feature>
<dbReference type="Gene3D" id="3.40.140.10">
    <property type="entry name" value="Cytidine Deaminase, domain 2"/>
    <property type="match status" value="1"/>
</dbReference>
<feature type="compositionally biased region" description="Polar residues" evidence="7">
    <location>
        <begin position="556"/>
        <end position="570"/>
    </location>
</feature>
<feature type="compositionally biased region" description="Low complexity" evidence="7">
    <location>
        <begin position="830"/>
        <end position="854"/>
    </location>
</feature>
<feature type="region of interest" description="Disordered" evidence="7">
    <location>
        <begin position="1"/>
        <end position="36"/>
    </location>
</feature>
<dbReference type="Pfam" id="PF01398">
    <property type="entry name" value="JAB"/>
    <property type="match status" value="1"/>
</dbReference>
<dbReference type="GO" id="GO:0008237">
    <property type="term" value="F:metallopeptidase activity"/>
    <property type="evidence" value="ECO:0007669"/>
    <property type="project" value="UniProtKB-KW"/>
</dbReference>
<dbReference type="EMBL" id="WJQU01000001">
    <property type="protein sequence ID" value="KAJ6646474.1"/>
    <property type="molecule type" value="Genomic_DNA"/>
</dbReference>
<dbReference type="AlphaFoldDB" id="A0A9Q0NBU9"/>
<feature type="compositionally biased region" description="Basic and acidic residues" evidence="7">
    <location>
        <begin position="714"/>
        <end position="728"/>
    </location>
</feature>
<feature type="compositionally biased region" description="Basic and acidic residues" evidence="7">
    <location>
        <begin position="470"/>
        <end position="480"/>
    </location>
</feature>
<keyword evidence="4" id="KW-0862">Zinc</keyword>
<accession>A0A9Q0NBU9</accession>
<feature type="compositionally biased region" description="Polar residues" evidence="7">
    <location>
        <begin position="493"/>
        <end position="513"/>
    </location>
</feature>
<dbReference type="Pfam" id="PF18755">
    <property type="entry name" value="RAMA"/>
    <property type="match status" value="1"/>
</dbReference>
<dbReference type="InterPro" id="IPR040843">
    <property type="entry name" value="RAMA"/>
</dbReference>
<dbReference type="FunFam" id="3.40.140.10:FF:000053">
    <property type="entry name" value="MPN domain-containing protein CG4751"/>
    <property type="match status" value="1"/>
</dbReference>
<dbReference type="OrthoDB" id="167806at2759"/>
<feature type="compositionally biased region" description="Basic and acidic residues" evidence="7">
    <location>
        <begin position="740"/>
        <end position="750"/>
    </location>
</feature>
<dbReference type="CDD" id="cd08067">
    <property type="entry name" value="MPN_2A_DUB"/>
    <property type="match status" value="1"/>
</dbReference>
<dbReference type="PROSITE" id="PS50249">
    <property type="entry name" value="MPN"/>
    <property type="match status" value="1"/>
</dbReference>
<evidence type="ECO:0000256" key="4">
    <source>
        <dbReference type="ARBA" id="ARBA00022833"/>
    </source>
</evidence>
<reference evidence="9" key="1">
    <citation type="submission" date="2022-07" db="EMBL/GenBank/DDBJ databases">
        <authorList>
            <person name="Trinca V."/>
            <person name="Uliana J.V.C."/>
            <person name="Torres T.T."/>
            <person name="Ward R.J."/>
            <person name="Monesi N."/>
        </authorList>
    </citation>
    <scope>NUCLEOTIDE SEQUENCE</scope>
    <source>
        <strain evidence="9">HSMRA1968</strain>
        <tissue evidence="9">Whole embryos</tissue>
    </source>
</reference>
<feature type="region of interest" description="Disordered" evidence="7">
    <location>
        <begin position="778"/>
        <end position="798"/>
    </location>
</feature>
<comment type="caution">
    <text evidence="9">The sequence shown here is derived from an EMBL/GenBank/DDBJ whole genome shotgun (WGS) entry which is preliminary data.</text>
</comment>
<keyword evidence="3" id="KW-0378">Hydrolase</keyword>
<dbReference type="InterPro" id="IPR050242">
    <property type="entry name" value="JAMM_MPN+_peptidase_M67A"/>
</dbReference>
<feature type="compositionally biased region" description="Low complexity" evidence="7">
    <location>
        <begin position="514"/>
        <end position="528"/>
    </location>
</feature>
<dbReference type="GO" id="GO:0046872">
    <property type="term" value="F:metal ion binding"/>
    <property type="evidence" value="ECO:0007669"/>
    <property type="project" value="UniProtKB-KW"/>
</dbReference>
<dbReference type="PANTHER" id="PTHR10410">
    <property type="entry name" value="EUKARYOTIC TRANSLATION INITIATION FACTOR 3 -RELATED"/>
    <property type="match status" value="1"/>
</dbReference>
<evidence type="ECO:0000256" key="6">
    <source>
        <dbReference type="ARBA" id="ARBA00061577"/>
    </source>
</evidence>
<feature type="region of interest" description="Disordered" evidence="7">
    <location>
        <begin position="493"/>
        <end position="612"/>
    </location>
</feature>
<dbReference type="InterPro" id="IPR037518">
    <property type="entry name" value="MPN"/>
</dbReference>
<name>A0A9Q0NBU9_9DIPT</name>
<keyword evidence="2" id="KW-0479">Metal-binding</keyword>
<proteinExistence type="inferred from homology"/>
<keyword evidence="1" id="KW-0645">Protease</keyword>
<feature type="compositionally biased region" description="Low complexity" evidence="7">
    <location>
        <begin position="1017"/>
        <end position="1034"/>
    </location>
</feature>
<feature type="compositionally biased region" description="Acidic residues" evidence="7">
    <location>
        <begin position="24"/>
        <end position="33"/>
    </location>
</feature>
<evidence type="ECO:0000313" key="10">
    <source>
        <dbReference type="Proteomes" id="UP001151699"/>
    </source>
</evidence>
<feature type="region of interest" description="Disordered" evidence="7">
    <location>
        <begin position="437"/>
        <end position="480"/>
    </location>
</feature>